<sequence length="80" mass="8649">MATCLHFAQAATAALHQELVDTREALRSGAHLDGAPREQRQRRALASRVFLLSLQSHWNRCSGSSVSGSSPLPWPPRGGS</sequence>
<proteinExistence type="predicted"/>
<reference evidence="2 3" key="1">
    <citation type="submission" date="2023-07" db="EMBL/GenBank/DDBJ databases">
        <title>Sorghum-associated microbial communities from plants grown in Nebraska, USA.</title>
        <authorList>
            <person name="Schachtman D."/>
        </authorList>
    </citation>
    <scope>NUCLEOTIDE SEQUENCE [LARGE SCALE GENOMIC DNA]</scope>
    <source>
        <strain evidence="2 3">4249</strain>
    </source>
</reference>
<dbReference type="RefSeq" id="WP_310320222.1">
    <property type="nucleotide sequence ID" value="NZ_JAVDWU010000009.1"/>
</dbReference>
<evidence type="ECO:0000313" key="2">
    <source>
        <dbReference type="EMBL" id="MDR7151949.1"/>
    </source>
</evidence>
<keyword evidence="3" id="KW-1185">Reference proteome</keyword>
<dbReference type="EMBL" id="JAVDWU010000009">
    <property type="protein sequence ID" value="MDR7151949.1"/>
    <property type="molecule type" value="Genomic_DNA"/>
</dbReference>
<organism evidence="2 3">
    <name type="scientific">Hydrogenophaga palleronii</name>
    <dbReference type="NCBI Taxonomy" id="65655"/>
    <lineage>
        <taxon>Bacteria</taxon>
        <taxon>Pseudomonadati</taxon>
        <taxon>Pseudomonadota</taxon>
        <taxon>Betaproteobacteria</taxon>
        <taxon>Burkholderiales</taxon>
        <taxon>Comamonadaceae</taxon>
        <taxon>Hydrogenophaga</taxon>
    </lineage>
</organism>
<comment type="caution">
    <text evidence="2">The sequence shown here is derived from an EMBL/GenBank/DDBJ whole genome shotgun (WGS) entry which is preliminary data.</text>
</comment>
<gene>
    <name evidence="2" type="ORF">J2W49_003925</name>
</gene>
<feature type="region of interest" description="Disordered" evidence="1">
    <location>
        <begin position="60"/>
        <end position="80"/>
    </location>
</feature>
<evidence type="ECO:0000313" key="3">
    <source>
        <dbReference type="Proteomes" id="UP001265700"/>
    </source>
</evidence>
<dbReference type="Proteomes" id="UP001265700">
    <property type="component" value="Unassembled WGS sequence"/>
</dbReference>
<protein>
    <submittedName>
        <fullName evidence="2">Uncharacterized protein</fullName>
    </submittedName>
</protein>
<accession>A0ABU1WRY9</accession>
<evidence type="ECO:0000256" key="1">
    <source>
        <dbReference type="SAM" id="MobiDB-lite"/>
    </source>
</evidence>
<name>A0ABU1WRY9_9BURK</name>